<feature type="compositionally biased region" description="Low complexity" evidence="1">
    <location>
        <begin position="332"/>
        <end position="341"/>
    </location>
</feature>
<name>A0A067N6Q1_BOTB1</name>
<feature type="region of interest" description="Disordered" evidence="1">
    <location>
        <begin position="312"/>
        <end position="341"/>
    </location>
</feature>
<reference evidence="3" key="1">
    <citation type="journal article" date="2014" name="Proc. Natl. Acad. Sci. U.S.A.">
        <title>Extensive sampling of basidiomycete genomes demonstrates inadequacy of the white-rot/brown-rot paradigm for wood decay fungi.</title>
        <authorList>
            <person name="Riley R."/>
            <person name="Salamov A.A."/>
            <person name="Brown D.W."/>
            <person name="Nagy L.G."/>
            <person name="Floudas D."/>
            <person name="Held B.W."/>
            <person name="Levasseur A."/>
            <person name="Lombard V."/>
            <person name="Morin E."/>
            <person name="Otillar R."/>
            <person name="Lindquist E.A."/>
            <person name="Sun H."/>
            <person name="LaButti K.M."/>
            <person name="Schmutz J."/>
            <person name="Jabbour D."/>
            <person name="Luo H."/>
            <person name="Baker S.E."/>
            <person name="Pisabarro A.G."/>
            <person name="Walton J.D."/>
            <person name="Blanchette R.A."/>
            <person name="Henrissat B."/>
            <person name="Martin F."/>
            <person name="Cullen D."/>
            <person name="Hibbett D.S."/>
            <person name="Grigoriev I.V."/>
        </authorList>
    </citation>
    <scope>NUCLEOTIDE SEQUENCE [LARGE SCALE GENOMIC DNA]</scope>
    <source>
        <strain evidence="3">FD-172 SS1</strain>
    </source>
</reference>
<accession>A0A067N6Q1</accession>
<evidence type="ECO:0000313" key="2">
    <source>
        <dbReference type="EMBL" id="KDQ19792.1"/>
    </source>
</evidence>
<feature type="compositionally biased region" description="Low complexity" evidence="1">
    <location>
        <begin position="122"/>
        <end position="132"/>
    </location>
</feature>
<proteinExistence type="predicted"/>
<dbReference type="AlphaFoldDB" id="A0A067N6Q1"/>
<feature type="compositionally biased region" description="Low complexity" evidence="1">
    <location>
        <begin position="1"/>
        <end position="11"/>
    </location>
</feature>
<feature type="compositionally biased region" description="Polar residues" evidence="1">
    <location>
        <begin position="322"/>
        <end position="331"/>
    </location>
</feature>
<dbReference type="InParanoid" id="A0A067N6Q1"/>
<protein>
    <submittedName>
        <fullName evidence="2">Uncharacterized protein</fullName>
    </submittedName>
</protein>
<gene>
    <name evidence="2" type="ORF">BOTBODRAFT_377598</name>
</gene>
<dbReference type="HOGENOM" id="CLU_657189_0_0_1"/>
<dbReference type="STRING" id="930990.A0A067N6Q1"/>
<organism evidence="2 3">
    <name type="scientific">Botryobasidium botryosum (strain FD-172 SS1)</name>
    <dbReference type="NCBI Taxonomy" id="930990"/>
    <lineage>
        <taxon>Eukaryota</taxon>
        <taxon>Fungi</taxon>
        <taxon>Dikarya</taxon>
        <taxon>Basidiomycota</taxon>
        <taxon>Agaricomycotina</taxon>
        <taxon>Agaricomycetes</taxon>
        <taxon>Cantharellales</taxon>
        <taxon>Botryobasidiaceae</taxon>
        <taxon>Botryobasidium</taxon>
    </lineage>
</organism>
<evidence type="ECO:0000256" key="1">
    <source>
        <dbReference type="SAM" id="MobiDB-lite"/>
    </source>
</evidence>
<feature type="compositionally biased region" description="Low complexity" evidence="1">
    <location>
        <begin position="35"/>
        <end position="46"/>
    </location>
</feature>
<keyword evidence="3" id="KW-1185">Reference proteome</keyword>
<sequence length="418" mass="44181">MYQPPSGQTSPTPQPIGNAVGVRRHQSLTYGASGGASRLARSATGGRRVGGRSGLQAAQNPQSPSPPGDDQQQQSQDEPPLSAGPWGGNGKEWSSMRRGPSDDDTVDNIQRAMGSLDLAESQQQQIEQPQQQSRHIPPPLPLAQPQPQHHLAPQYPAQNNNNSNNNANNGAAPPRFARSPGIGLATPSPPQSAQLSPGFPTPGTARARSPLGKLQLITDLSESAAKSGPASAAPYVPPIGHGSHNNPNRSMINPLRTTGLRAGGEVPKTVSSMAWNQKEKILGAREDVPPMPTFNQQYSQQRQGGQNIYGDNMSSGGLPGGFNSQLNDMSNQFGGQQQQQQRPRININIPGMNNPLMQQGRGQAPGFTNNALAQVQAQDAGFLSSPVDVPSLIAAKGYNPANFEIKPSFVSFTPVTIV</sequence>
<dbReference type="EMBL" id="KL198018">
    <property type="protein sequence ID" value="KDQ19792.1"/>
    <property type="molecule type" value="Genomic_DNA"/>
</dbReference>
<dbReference type="Proteomes" id="UP000027195">
    <property type="component" value="Unassembled WGS sequence"/>
</dbReference>
<evidence type="ECO:0000313" key="3">
    <source>
        <dbReference type="Proteomes" id="UP000027195"/>
    </source>
</evidence>
<feature type="compositionally biased region" description="Low complexity" evidence="1">
    <location>
        <begin position="56"/>
        <end position="80"/>
    </location>
</feature>
<feature type="compositionally biased region" description="Low complexity" evidence="1">
    <location>
        <begin position="145"/>
        <end position="174"/>
    </location>
</feature>
<feature type="region of interest" description="Disordered" evidence="1">
    <location>
        <begin position="1"/>
        <end position="208"/>
    </location>
</feature>